<evidence type="ECO:0000313" key="4">
    <source>
        <dbReference type="Proteomes" id="UP000276301"/>
    </source>
</evidence>
<keyword evidence="4" id="KW-1185">Reference proteome</keyword>
<name>A0A498CQH1_9FIRM</name>
<keyword evidence="2" id="KW-1133">Transmembrane helix</keyword>
<feature type="region of interest" description="Disordered" evidence="1">
    <location>
        <begin position="44"/>
        <end position="100"/>
    </location>
</feature>
<gene>
    <name evidence="3" type="ORF">D4A47_07230</name>
</gene>
<organism evidence="3 4">
    <name type="scientific">Anaerotruncus massiliensis</name>
    <name type="common">ex Liu et al. 2021</name>
    <dbReference type="NCBI Taxonomy" id="2321404"/>
    <lineage>
        <taxon>Bacteria</taxon>
        <taxon>Bacillati</taxon>
        <taxon>Bacillota</taxon>
        <taxon>Clostridia</taxon>
        <taxon>Eubacteriales</taxon>
        <taxon>Oscillospiraceae</taxon>
        <taxon>Anaerotruncus</taxon>
    </lineage>
</organism>
<feature type="compositionally biased region" description="Basic and acidic residues" evidence="1">
    <location>
        <begin position="228"/>
        <end position="241"/>
    </location>
</feature>
<protein>
    <recommendedName>
        <fullName evidence="5">CARDB domain-containing protein</fullName>
    </recommendedName>
</protein>
<evidence type="ECO:0000313" key="3">
    <source>
        <dbReference type="EMBL" id="RLL11406.1"/>
    </source>
</evidence>
<comment type="caution">
    <text evidence="3">The sequence shown here is derived from an EMBL/GenBank/DDBJ whole genome shotgun (WGS) entry which is preliminary data.</text>
</comment>
<dbReference type="AlphaFoldDB" id="A0A498CQH1"/>
<dbReference type="Proteomes" id="UP000276301">
    <property type="component" value="Unassembled WGS sequence"/>
</dbReference>
<dbReference type="RefSeq" id="WP_121586775.1">
    <property type="nucleotide sequence ID" value="NZ_RCHT01000009.1"/>
</dbReference>
<dbReference type="EMBL" id="RCHT01000009">
    <property type="protein sequence ID" value="RLL11406.1"/>
    <property type="molecule type" value="Genomic_DNA"/>
</dbReference>
<evidence type="ECO:0008006" key="5">
    <source>
        <dbReference type="Google" id="ProtNLM"/>
    </source>
</evidence>
<accession>A0A498CQH1</accession>
<feature type="transmembrane region" description="Helical" evidence="2">
    <location>
        <begin position="511"/>
        <end position="533"/>
    </location>
</feature>
<evidence type="ECO:0000256" key="1">
    <source>
        <dbReference type="SAM" id="MobiDB-lite"/>
    </source>
</evidence>
<feature type="compositionally biased region" description="Basic and acidic residues" evidence="1">
    <location>
        <begin position="79"/>
        <end position="92"/>
    </location>
</feature>
<feature type="region of interest" description="Disordered" evidence="1">
    <location>
        <begin position="228"/>
        <end position="257"/>
    </location>
</feature>
<reference evidence="3 4" key="1">
    <citation type="submission" date="2018-10" db="EMBL/GenBank/DDBJ databases">
        <title>Anaerotruncus faecis sp. nov., isolated from human feces.</title>
        <authorList>
            <person name="Wang Y.-J."/>
        </authorList>
    </citation>
    <scope>NUCLEOTIDE SEQUENCE [LARGE SCALE GENOMIC DNA]</scope>
    <source>
        <strain evidence="3 4">22A2-44</strain>
    </source>
</reference>
<keyword evidence="2" id="KW-0472">Membrane</keyword>
<evidence type="ECO:0000256" key="2">
    <source>
        <dbReference type="SAM" id="Phobius"/>
    </source>
</evidence>
<keyword evidence="2" id="KW-0812">Transmembrane</keyword>
<sequence length="550" mass="60555">MNHLSSRVISLVLAVIFLFSAAGISFATLFRGTTVYAEEGDTAGTTTQVESQAPKEEPDAVLSSSRAGSRMLAAANEPKTGEGTDTGDKNDEQDPSPNEYSIQGVEFWLGGERKQEVSSGQTVDRMVITIVDTRFSYKDYKDLSGGEGDSDEVRNKNFFASLNSENFKSESEPSFVFKEGKKDSVYYTVTYASVRYTGESKTLRLSVSYPPEWGIGMTDFSKELNELKVKSPSSEREHNKNDDDDDDSSSRPDIAPPTPTLIVSEFDYGGASVAAASDFSLKLRFTNTSKKLPIDNIVIKITVPEAFTLKGSSNTIYLEKMSRESSIERTIALSVKPGAEPISHAIKLDFAYEAVIDEARKQLTSEQEISIPVTQLDRFTLNPVEVPSELYVGDDTSIEVSFVNKGKSPIYNVSAEIAGNIAQPGQRQFIGNIEAGKEDSADFQLGALEGGEVKGEIIITYEDANMHVTEIREPFTTTAISFSMPSDDGMDAMNPMDEVPEETPWYQTIPVWGWMVGGVVLMIFAAFLIRLMLARRKEDEAFLEDDDEDI</sequence>
<proteinExistence type="predicted"/>
<dbReference type="PANTHER" id="PTHR35902">
    <property type="entry name" value="S-LAYER DOMAIN-LIKE PROTEIN-RELATED"/>
    <property type="match status" value="1"/>
</dbReference>